<feature type="transmembrane region" description="Helical" evidence="2">
    <location>
        <begin position="212"/>
        <end position="236"/>
    </location>
</feature>
<keyword evidence="2" id="KW-1133">Transmembrane helix</keyword>
<evidence type="ECO:0000313" key="4">
    <source>
        <dbReference type="Proteomes" id="UP001596191"/>
    </source>
</evidence>
<name>A0ABW1TRG9_9LACO</name>
<feature type="transmembrane region" description="Helical" evidence="2">
    <location>
        <begin position="37"/>
        <end position="58"/>
    </location>
</feature>
<gene>
    <name evidence="3" type="ORF">ACFQET_09070</name>
</gene>
<evidence type="ECO:0000256" key="1">
    <source>
        <dbReference type="SAM" id="MobiDB-lite"/>
    </source>
</evidence>
<comment type="caution">
    <text evidence="3">The sequence shown here is derived from an EMBL/GenBank/DDBJ whole genome shotgun (WGS) entry which is preliminary data.</text>
</comment>
<organism evidence="3 4">
    <name type="scientific">Levilactobacillus tangyuanensis</name>
    <dbReference type="NCBI Taxonomy" id="2486021"/>
    <lineage>
        <taxon>Bacteria</taxon>
        <taxon>Bacillati</taxon>
        <taxon>Bacillota</taxon>
        <taxon>Bacilli</taxon>
        <taxon>Lactobacillales</taxon>
        <taxon>Lactobacillaceae</taxon>
        <taxon>Levilactobacillus</taxon>
    </lineage>
</organism>
<keyword evidence="2" id="KW-0812">Transmembrane</keyword>
<sequence>METQSRMARYHSDEDEEPSQQPAPTTEYQRRPGLDRWLALLFAILTITLGLRFTVFNASYTAGVVSRSSVGEKVINRLNDDLEELGVTGSPVSASIAEPFLAQGIERLYGQSVTTVDTTDLTTAIKTQAAQTGVTASESFTKRISQDAQKLTKATLNSATMTAAMARVQLIRRLNLWLMIASALLAVVTLIYAVGVHHFLGSLGPGLSVGGLLTGLVSTGAFFLAPFAIVSTSTLATHLMTPVARSGLSVLIFVGVAEIVLGLLVMLGHRTFRRE</sequence>
<keyword evidence="2" id="KW-0472">Membrane</keyword>
<accession>A0ABW1TRG9</accession>
<evidence type="ECO:0008006" key="5">
    <source>
        <dbReference type="Google" id="ProtNLM"/>
    </source>
</evidence>
<reference evidence="4" key="1">
    <citation type="journal article" date="2019" name="Int. J. Syst. Evol. Microbiol.">
        <title>The Global Catalogue of Microorganisms (GCM) 10K type strain sequencing project: providing services to taxonomists for standard genome sequencing and annotation.</title>
        <authorList>
            <consortium name="The Broad Institute Genomics Platform"/>
            <consortium name="The Broad Institute Genome Sequencing Center for Infectious Disease"/>
            <person name="Wu L."/>
            <person name="Ma J."/>
        </authorList>
    </citation>
    <scope>NUCLEOTIDE SEQUENCE [LARGE SCALE GENOMIC DNA]</scope>
    <source>
        <strain evidence="4">CCM 8907</strain>
    </source>
</reference>
<feature type="transmembrane region" description="Helical" evidence="2">
    <location>
        <begin position="176"/>
        <end position="200"/>
    </location>
</feature>
<feature type="region of interest" description="Disordered" evidence="1">
    <location>
        <begin position="1"/>
        <end position="29"/>
    </location>
</feature>
<dbReference type="RefSeq" id="WP_125642546.1">
    <property type="nucleotide sequence ID" value="NZ_JBHSSJ010000013.1"/>
</dbReference>
<feature type="transmembrane region" description="Helical" evidence="2">
    <location>
        <begin position="248"/>
        <end position="269"/>
    </location>
</feature>
<evidence type="ECO:0000256" key="2">
    <source>
        <dbReference type="SAM" id="Phobius"/>
    </source>
</evidence>
<protein>
    <recommendedName>
        <fullName evidence="5">DUF1189 domain-containing protein</fullName>
    </recommendedName>
</protein>
<dbReference type="EMBL" id="JBHSSJ010000013">
    <property type="protein sequence ID" value="MFC6275650.1"/>
    <property type="molecule type" value="Genomic_DNA"/>
</dbReference>
<keyword evidence="4" id="KW-1185">Reference proteome</keyword>
<proteinExistence type="predicted"/>
<dbReference type="Proteomes" id="UP001596191">
    <property type="component" value="Unassembled WGS sequence"/>
</dbReference>
<evidence type="ECO:0000313" key="3">
    <source>
        <dbReference type="EMBL" id="MFC6275650.1"/>
    </source>
</evidence>